<organism evidence="2 3">
    <name type="scientific">Paralvinella palmiformis</name>
    <dbReference type="NCBI Taxonomy" id="53620"/>
    <lineage>
        <taxon>Eukaryota</taxon>
        <taxon>Metazoa</taxon>
        <taxon>Spiralia</taxon>
        <taxon>Lophotrochozoa</taxon>
        <taxon>Annelida</taxon>
        <taxon>Polychaeta</taxon>
        <taxon>Sedentaria</taxon>
        <taxon>Canalipalpata</taxon>
        <taxon>Terebellida</taxon>
        <taxon>Terebelliformia</taxon>
        <taxon>Alvinellidae</taxon>
        <taxon>Paralvinella</taxon>
    </lineage>
</organism>
<gene>
    <name evidence="2" type="ORF">LSH36_211g03071</name>
</gene>
<feature type="compositionally biased region" description="Basic and acidic residues" evidence="1">
    <location>
        <begin position="77"/>
        <end position="96"/>
    </location>
</feature>
<feature type="non-terminal residue" evidence="2">
    <location>
        <position position="1"/>
    </location>
</feature>
<evidence type="ECO:0000313" key="3">
    <source>
        <dbReference type="Proteomes" id="UP001208570"/>
    </source>
</evidence>
<dbReference type="AlphaFoldDB" id="A0AAD9JNW0"/>
<protein>
    <submittedName>
        <fullName evidence="2">Uncharacterized protein</fullName>
    </submittedName>
</protein>
<accession>A0AAD9JNW0</accession>
<proteinExistence type="predicted"/>
<evidence type="ECO:0000256" key="1">
    <source>
        <dbReference type="SAM" id="MobiDB-lite"/>
    </source>
</evidence>
<name>A0AAD9JNW0_9ANNE</name>
<evidence type="ECO:0000313" key="2">
    <source>
        <dbReference type="EMBL" id="KAK2156526.1"/>
    </source>
</evidence>
<comment type="caution">
    <text evidence="2">The sequence shown here is derived from an EMBL/GenBank/DDBJ whole genome shotgun (WGS) entry which is preliminary data.</text>
</comment>
<keyword evidence="3" id="KW-1185">Reference proteome</keyword>
<dbReference type="EMBL" id="JAODUP010000211">
    <property type="protein sequence ID" value="KAK2156526.1"/>
    <property type="molecule type" value="Genomic_DNA"/>
</dbReference>
<reference evidence="2" key="1">
    <citation type="journal article" date="2023" name="Mol. Biol. Evol.">
        <title>Third-Generation Sequencing Reveals the Adaptive Role of the Epigenome in Three Deep-Sea Polychaetes.</title>
        <authorList>
            <person name="Perez M."/>
            <person name="Aroh O."/>
            <person name="Sun Y."/>
            <person name="Lan Y."/>
            <person name="Juniper S.K."/>
            <person name="Young C.R."/>
            <person name="Angers B."/>
            <person name="Qian P.Y."/>
        </authorList>
    </citation>
    <scope>NUCLEOTIDE SEQUENCE</scope>
    <source>
        <strain evidence="2">P08H-3</strain>
    </source>
</reference>
<dbReference type="Proteomes" id="UP001208570">
    <property type="component" value="Unassembled WGS sequence"/>
</dbReference>
<feature type="region of interest" description="Disordered" evidence="1">
    <location>
        <begin position="76"/>
        <end position="102"/>
    </location>
</feature>
<sequence>LALIPDARISETCCSRFVDDGTTVAAKRKKTTAPNISPRAIRSSQSVDGRCRRVVRVIILTDASELPIAGRKASLRKQKEAIHQDRSAHRGQDNAGRKRGKPKCVYCQRTWKHSEGEAEVIFNKRRRTD</sequence>